<evidence type="ECO:0000256" key="1">
    <source>
        <dbReference type="ARBA" id="ARBA00022741"/>
    </source>
</evidence>
<name>A0A481Z7X0_9VIRU</name>
<proteinExistence type="predicted"/>
<dbReference type="PROSITE" id="PS51192">
    <property type="entry name" value="HELICASE_ATP_BIND_1"/>
    <property type="match status" value="1"/>
</dbReference>
<dbReference type="Gene3D" id="3.40.50.300">
    <property type="entry name" value="P-loop containing nucleotide triphosphate hydrolases"/>
    <property type="match status" value="2"/>
</dbReference>
<dbReference type="SMART" id="SM00487">
    <property type="entry name" value="DEXDc"/>
    <property type="match status" value="1"/>
</dbReference>
<evidence type="ECO:0000256" key="3">
    <source>
        <dbReference type="ARBA" id="ARBA00022806"/>
    </source>
</evidence>
<organism evidence="7">
    <name type="scientific">Pithovirus LCPAC202</name>
    <dbReference type="NCBI Taxonomy" id="2506592"/>
    <lineage>
        <taxon>Viruses</taxon>
        <taxon>Pithoviruses</taxon>
    </lineage>
</organism>
<sequence length="820" mass="92251">MIPSSGYFDPSDIPDLVQTRSSLVPPSLRDNMYHESERFVAQPGLIPLNPPSIVHSNITIPSPFPSSLETSVGSMPPVINLDPTGLRPISELLPISNLRQASIPPVLEEKPKRRRQFMKILPVTTDDLANLSLVISSNLPALEQAVNQHDSVLISAPTGIGKSLGVPWILGRKGNRVVISVPTVAAAISLFARQKMLNPGIEVGYAAEARIHYTEKTQIIYATSGHIRRRFLDFYRHIKGQSIKQDFVTGLISQTDILILDEIHLGSVDDHVNRSLWKYGNLNGYPVPKIILSSATPEEGKYPESFKYSIQTKSHPVNIFYHDKNYHIGDRKLITDLAEVILKFNNSPLKGDILVFVAGKGEIRQLVSKLRLSIQLSRDEKHRANILPAHGDLSHEDFRQIYRRPGFSRETGLMIENPPRKIVIATNIAETSITIEGINLVIDSMMEKRSETSSTGGSRLALHYISQSSAIQREGRTGRTGPGNCYRMCKPDFYVQLELNRPEEITRVPIYNTVMELIEVGLKPSDVLVNLDKRLIRKAITLLTQLKLIKQDGYVTKAGSFVTNFPLGVRNATILWLWAQKKHPLYPGIVVLSLLDSYGPSYFWYPPKTYGQNYSEYLQMLMSHKEEYFSDIEGYSDVETILNMWNKFTSEMGGPQAKPREITKWSTQNSINNRKLKEALRIINQVKNSMERIYSPEGLKYKVEVARFTSKGVINALRPLAEIAYQDLIMTWTSGTQSSYYHQGSQQVYRLDQRNSVNALRPGNLPQRIIPFVMAEIHSGGVIRLINVALDLENMQTGEELNVENTDSLARALASLKSIS</sequence>
<dbReference type="Pfam" id="PF00271">
    <property type="entry name" value="Helicase_C"/>
    <property type="match status" value="1"/>
</dbReference>
<dbReference type="GO" id="GO:0004386">
    <property type="term" value="F:helicase activity"/>
    <property type="evidence" value="ECO:0007669"/>
    <property type="project" value="UniProtKB-KW"/>
</dbReference>
<dbReference type="EMBL" id="MK500515">
    <property type="protein sequence ID" value="QBK91220.1"/>
    <property type="molecule type" value="Genomic_DNA"/>
</dbReference>
<dbReference type="GO" id="GO:0016787">
    <property type="term" value="F:hydrolase activity"/>
    <property type="evidence" value="ECO:0007669"/>
    <property type="project" value="UniProtKB-KW"/>
</dbReference>
<dbReference type="SUPFAM" id="SSF52540">
    <property type="entry name" value="P-loop containing nucleoside triphosphate hydrolases"/>
    <property type="match status" value="1"/>
</dbReference>
<dbReference type="SMART" id="SM00490">
    <property type="entry name" value="HELICc"/>
    <property type="match status" value="1"/>
</dbReference>
<dbReference type="CDD" id="cd18791">
    <property type="entry name" value="SF2_C_RHA"/>
    <property type="match status" value="1"/>
</dbReference>
<dbReference type="PANTHER" id="PTHR18934">
    <property type="entry name" value="ATP-DEPENDENT RNA HELICASE"/>
    <property type="match status" value="1"/>
</dbReference>
<keyword evidence="3 7" id="KW-0347">Helicase</keyword>
<dbReference type="PANTHER" id="PTHR18934:SF91">
    <property type="entry name" value="PRE-MRNA-SPLICING FACTOR ATP-DEPENDENT RNA HELICASE PRP16"/>
    <property type="match status" value="1"/>
</dbReference>
<keyword evidence="2" id="KW-0378">Hydrolase</keyword>
<evidence type="ECO:0000256" key="4">
    <source>
        <dbReference type="ARBA" id="ARBA00022840"/>
    </source>
</evidence>
<dbReference type="InterPro" id="IPR027417">
    <property type="entry name" value="P-loop_NTPase"/>
</dbReference>
<evidence type="ECO:0000259" key="5">
    <source>
        <dbReference type="PROSITE" id="PS51192"/>
    </source>
</evidence>
<dbReference type="GO" id="GO:0003723">
    <property type="term" value="F:RNA binding"/>
    <property type="evidence" value="ECO:0007669"/>
    <property type="project" value="TreeGrafter"/>
</dbReference>
<evidence type="ECO:0000256" key="2">
    <source>
        <dbReference type="ARBA" id="ARBA00022801"/>
    </source>
</evidence>
<protein>
    <submittedName>
        <fullName evidence="7">ATP-dependent helicase</fullName>
    </submittedName>
</protein>
<evidence type="ECO:0000259" key="6">
    <source>
        <dbReference type="PROSITE" id="PS51194"/>
    </source>
</evidence>
<dbReference type="InterPro" id="IPR014001">
    <property type="entry name" value="Helicase_ATP-bd"/>
</dbReference>
<dbReference type="InterPro" id="IPR011545">
    <property type="entry name" value="DEAD/DEAH_box_helicase_dom"/>
</dbReference>
<reference evidence="7" key="1">
    <citation type="journal article" date="2019" name="MBio">
        <title>Virus Genomes from Deep Sea Sediments Expand the Ocean Megavirome and Support Independent Origins of Viral Gigantism.</title>
        <authorList>
            <person name="Backstrom D."/>
            <person name="Yutin N."/>
            <person name="Jorgensen S.L."/>
            <person name="Dharamshi J."/>
            <person name="Homa F."/>
            <person name="Zaremba-Niedwiedzka K."/>
            <person name="Spang A."/>
            <person name="Wolf Y.I."/>
            <person name="Koonin E.V."/>
            <person name="Ettema T.J."/>
        </authorList>
    </citation>
    <scope>NUCLEOTIDE SEQUENCE</scope>
</reference>
<dbReference type="PROSITE" id="PS51194">
    <property type="entry name" value="HELICASE_CTER"/>
    <property type="match status" value="1"/>
</dbReference>
<keyword evidence="1" id="KW-0547">Nucleotide-binding</keyword>
<dbReference type="InterPro" id="IPR001650">
    <property type="entry name" value="Helicase_C-like"/>
</dbReference>
<dbReference type="GO" id="GO:0005524">
    <property type="term" value="F:ATP binding"/>
    <property type="evidence" value="ECO:0007669"/>
    <property type="project" value="UniProtKB-KW"/>
</dbReference>
<accession>A0A481Z7X0</accession>
<evidence type="ECO:0000313" key="7">
    <source>
        <dbReference type="EMBL" id="QBK91220.1"/>
    </source>
</evidence>
<feature type="domain" description="Helicase ATP-binding" evidence="5">
    <location>
        <begin position="143"/>
        <end position="315"/>
    </location>
</feature>
<dbReference type="Pfam" id="PF00270">
    <property type="entry name" value="DEAD"/>
    <property type="match status" value="1"/>
</dbReference>
<keyword evidence="4" id="KW-0067">ATP-binding</keyword>
<gene>
    <name evidence="7" type="ORF">LCPAC202_01940</name>
</gene>
<feature type="domain" description="Helicase C-terminal" evidence="6">
    <location>
        <begin position="336"/>
        <end position="521"/>
    </location>
</feature>